<evidence type="ECO:0000256" key="3">
    <source>
        <dbReference type="SAM" id="MobiDB-lite"/>
    </source>
</evidence>
<dbReference type="PANTHER" id="PTHR43649:SF29">
    <property type="entry name" value="OSMOPROTECTIVE COMPOUNDS-BINDING PROTEIN GGTB"/>
    <property type="match status" value="1"/>
</dbReference>
<feature type="chain" id="PRO_5025389610" evidence="4">
    <location>
        <begin position="32"/>
        <end position="474"/>
    </location>
</feature>
<keyword evidence="6" id="KW-1185">Reference proteome</keyword>
<evidence type="ECO:0000256" key="4">
    <source>
        <dbReference type="SAM" id="SignalP"/>
    </source>
</evidence>
<keyword evidence="4" id="KW-0732">Signal</keyword>
<dbReference type="KEGG" id="ppsc:EHS13_26395"/>
<feature type="signal peptide" evidence="4">
    <location>
        <begin position="1"/>
        <end position="31"/>
    </location>
</feature>
<dbReference type="CDD" id="cd13585">
    <property type="entry name" value="PBP2_TMBP_like"/>
    <property type="match status" value="1"/>
</dbReference>
<name>A0A6B8RRP9_9BACL</name>
<organism evidence="5 6">
    <name type="scientific">Paenibacillus psychroresistens</name>
    <dbReference type="NCBI Taxonomy" id="1778678"/>
    <lineage>
        <taxon>Bacteria</taxon>
        <taxon>Bacillati</taxon>
        <taxon>Bacillota</taxon>
        <taxon>Bacilli</taxon>
        <taxon>Bacillales</taxon>
        <taxon>Paenibacillaceae</taxon>
        <taxon>Paenibacillus</taxon>
    </lineage>
</organism>
<comment type="similarity">
    <text evidence="1">Belongs to the bacterial solute-binding protein 1 family.</text>
</comment>
<dbReference type="Pfam" id="PF01547">
    <property type="entry name" value="SBP_bac_1"/>
    <property type="match status" value="1"/>
</dbReference>
<dbReference type="PANTHER" id="PTHR43649">
    <property type="entry name" value="ARABINOSE-BINDING PROTEIN-RELATED"/>
    <property type="match status" value="1"/>
</dbReference>
<dbReference type="InterPro" id="IPR050490">
    <property type="entry name" value="Bact_solute-bd_prot1"/>
</dbReference>
<dbReference type="RefSeq" id="WP_155703265.1">
    <property type="nucleotide sequence ID" value="NZ_CP034235.1"/>
</dbReference>
<proteinExistence type="inferred from homology"/>
<evidence type="ECO:0000313" key="6">
    <source>
        <dbReference type="Proteomes" id="UP000426246"/>
    </source>
</evidence>
<dbReference type="InterPro" id="IPR006059">
    <property type="entry name" value="SBP"/>
</dbReference>
<dbReference type="Gene3D" id="3.40.190.10">
    <property type="entry name" value="Periplasmic binding protein-like II"/>
    <property type="match status" value="1"/>
</dbReference>
<gene>
    <name evidence="5" type="ORF">EHS13_26395</name>
</gene>
<dbReference type="SUPFAM" id="SSF53850">
    <property type="entry name" value="Periplasmic binding protein-like II"/>
    <property type="match status" value="1"/>
</dbReference>
<dbReference type="AlphaFoldDB" id="A0A6B8RRP9"/>
<evidence type="ECO:0000256" key="1">
    <source>
        <dbReference type="ARBA" id="ARBA00008520"/>
    </source>
</evidence>
<dbReference type="OrthoDB" id="383937at2"/>
<reference evidence="6" key="1">
    <citation type="submission" date="2018-11" db="EMBL/GenBank/DDBJ databases">
        <title>Complete genome sequence of Paenibacillus sp. ML311-T8.</title>
        <authorList>
            <person name="Nam Y.-D."/>
            <person name="Kang J."/>
            <person name="Chung W.-H."/>
            <person name="Park Y.S."/>
        </authorList>
    </citation>
    <scope>NUCLEOTIDE SEQUENCE [LARGE SCALE GENOMIC DNA]</scope>
    <source>
        <strain evidence="6">ML311-T8</strain>
    </source>
</reference>
<dbReference type="PROSITE" id="PS51257">
    <property type="entry name" value="PROKAR_LIPOPROTEIN"/>
    <property type="match status" value="1"/>
</dbReference>
<evidence type="ECO:0000313" key="5">
    <source>
        <dbReference type="EMBL" id="QGQ98163.1"/>
    </source>
</evidence>
<protein>
    <submittedName>
        <fullName evidence="5">Sugar ABC transporter substrate-binding protein</fullName>
    </submittedName>
</protein>
<dbReference type="Proteomes" id="UP000426246">
    <property type="component" value="Chromosome"/>
</dbReference>
<keyword evidence="2" id="KW-0813">Transport</keyword>
<accession>A0A6B8RRP9</accession>
<feature type="region of interest" description="Disordered" evidence="3">
    <location>
        <begin position="41"/>
        <end position="61"/>
    </location>
</feature>
<sequence length="474" mass="50523">MKKTVSLMTITALVFVLLAGCGGNSNSSSSAAPETAAATAAATTAATAEPTATEAPTAEPAAPAEIVTIKTSITNGELSKDQIAEFEQANPNIKIEIVELDATKLAAQLATGDAPDVLRISGAFETGGYVIKGIAMDLTEQINASTVINKDDLMDIDNVFRFDGQTIGKGPIYGLPKDWSSDYTIWYNKKVFEAAGVALPDPTIPLTWPEIMALAKKLTIKGKQYGLAATEWGKTEPNFNIMLDYLASAGVAINAPDNSSMDFNNQAVKDFIAMWVDAVKSNIGPNSVNGDKISGGDLFTQNKLGMLINGYWYSGALRSNDNSKTHLSDFGMMPAPLAPGGKRVSPTGGATGAIINKASKHPKEAWTFFEWFFAGKPADDRAKTGWGLPAFTSKMSLLPQETDFDKAVYAVLQDELKYSGDFLPVNPYLSGGGWGIFDKYVNPLYFGKSNIDDAVKGMTKDANVAITEAKNAMN</sequence>
<evidence type="ECO:0000256" key="2">
    <source>
        <dbReference type="ARBA" id="ARBA00022448"/>
    </source>
</evidence>
<dbReference type="EMBL" id="CP034235">
    <property type="protein sequence ID" value="QGQ98163.1"/>
    <property type="molecule type" value="Genomic_DNA"/>
</dbReference>